<dbReference type="HOGENOM" id="CLU_3013990_0_0_1"/>
<name>G2YXJ7_BOTF4</name>
<dbReference type="AlphaFoldDB" id="G2YXJ7"/>
<proteinExistence type="predicted"/>
<sequence>MLLFQREAMIVRNRHSSFMLTYLQSSYVCVYVCIKTIQRYHQVTFCPRPQKEMERL</sequence>
<evidence type="ECO:0000313" key="2">
    <source>
        <dbReference type="Proteomes" id="UP000008177"/>
    </source>
</evidence>
<dbReference type="InParanoid" id="G2YXJ7"/>
<dbReference type="Proteomes" id="UP000008177">
    <property type="component" value="Unplaced contigs"/>
</dbReference>
<accession>G2YXJ7</accession>
<dbReference type="EMBL" id="FQ790359">
    <property type="protein sequence ID" value="CCD56168.1"/>
    <property type="molecule type" value="Genomic_DNA"/>
</dbReference>
<organism evidence="1 2">
    <name type="scientific">Botryotinia fuckeliana (strain T4)</name>
    <name type="common">Noble rot fungus</name>
    <name type="synonym">Botrytis cinerea</name>
    <dbReference type="NCBI Taxonomy" id="999810"/>
    <lineage>
        <taxon>Eukaryota</taxon>
        <taxon>Fungi</taxon>
        <taxon>Dikarya</taxon>
        <taxon>Ascomycota</taxon>
        <taxon>Pezizomycotina</taxon>
        <taxon>Leotiomycetes</taxon>
        <taxon>Helotiales</taxon>
        <taxon>Sclerotiniaceae</taxon>
        <taxon>Botrytis</taxon>
    </lineage>
</organism>
<reference evidence="2" key="1">
    <citation type="journal article" date="2011" name="PLoS Genet.">
        <title>Genomic analysis of the necrotrophic fungal pathogens Sclerotinia sclerotiorum and Botrytis cinerea.</title>
        <authorList>
            <person name="Amselem J."/>
            <person name="Cuomo C.A."/>
            <person name="van Kan J.A."/>
            <person name="Viaud M."/>
            <person name="Benito E.P."/>
            <person name="Couloux A."/>
            <person name="Coutinho P.M."/>
            <person name="de Vries R.P."/>
            <person name="Dyer P.S."/>
            <person name="Fillinger S."/>
            <person name="Fournier E."/>
            <person name="Gout L."/>
            <person name="Hahn M."/>
            <person name="Kohn L."/>
            <person name="Lapalu N."/>
            <person name="Plummer K.M."/>
            <person name="Pradier J.M."/>
            <person name="Quevillon E."/>
            <person name="Sharon A."/>
            <person name="Simon A."/>
            <person name="ten Have A."/>
            <person name="Tudzynski B."/>
            <person name="Tudzynski P."/>
            <person name="Wincker P."/>
            <person name="Andrew M."/>
            <person name="Anthouard V."/>
            <person name="Beever R.E."/>
            <person name="Beffa R."/>
            <person name="Benoit I."/>
            <person name="Bouzid O."/>
            <person name="Brault B."/>
            <person name="Chen Z."/>
            <person name="Choquer M."/>
            <person name="Collemare J."/>
            <person name="Cotton P."/>
            <person name="Danchin E.G."/>
            <person name="Da Silva C."/>
            <person name="Gautier A."/>
            <person name="Giraud C."/>
            <person name="Giraud T."/>
            <person name="Gonzalez C."/>
            <person name="Grossetete S."/>
            <person name="Guldener U."/>
            <person name="Henrissat B."/>
            <person name="Howlett B.J."/>
            <person name="Kodira C."/>
            <person name="Kretschmer M."/>
            <person name="Lappartient A."/>
            <person name="Leroch M."/>
            <person name="Levis C."/>
            <person name="Mauceli E."/>
            <person name="Neuveglise C."/>
            <person name="Oeser B."/>
            <person name="Pearson M."/>
            <person name="Poulain J."/>
            <person name="Poussereau N."/>
            <person name="Quesneville H."/>
            <person name="Rascle C."/>
            <person name="Schumacher J."/>
            <person name="Segurens B."/>
            <person name="Sexton A."/>
            <person name="Silva E."/>
            <person name="Sirven C."/>
            <person name="Soanes D.M."/>
            <person name="Talbot N.J."/>
            <person name="Templeton M."/>
            <person name="Yandava C."/>
            <person name="Yarden O."/>
            <person name="Zeng Q."/>
            <person name="Rollins J.A."/>
            <person name="Lebrun M.H."/>
            <person name="Dickman M."/>
        </authorList>
    </citation>
    <scope>NUCLEOTIDE SEQUENCE [LARGE SCALE GENOMIC DNA]</scope>
    <source>
        <strain evidence="2">T4</strain>
    </source>
</reference>
<protein>
    <submittedName>
        <fullName evidence="1">Uncharacterized protein</fullName>
    </submittedName>
</protein>
<gene>
    <name evidence="1" type="ORF">BofuT4_uP147780.1</name>
</gene>
<evidence type="ECO:0000313" key="1">
    <source>
        <dbReference type="EMBL" id="CCD56168.1"/>
    </source>
</evidence>